<evidence type="ECO:0000256" key="5">
    <source>
        <dbReference type="RuleBase" id="RU004182"/>
    </source>
</evidence>
<dbReference type="GeneID" id="83881673"/>
<dbReference type="GO" id="GO:0009416">
    <property type="term" value="P:response to light stimulus"/>
    <property type="evidence" value="ECO:0007669"/>
    <property type="project" value="TreeGrafter"/>
</dbReference>
<dbReference type="InterPro" id="IPR036155">
    <property type="entry name" value="Crypto/Photolyase_N_sf"/>
</dbReference>
<comment type="cofactor">
    <cofactor evidence="1">
        <name>(6R)-5,10-methylene-5,6,7,8-tetrahydrofolate</name>
        <dbReference type="ChEBI" id="CHEBI:15636"/>
    </cofactor>
</comment>
<dbReference type="RefSeq" id="WP_058311809.1">
    <property type="nucleotide sequence ID" value="NZ_CYTW01000002.1"/>
</dbReference>
<gene>
    <name evidence="8" type="primary">cry2</name>
    <name evidence="8" type="ORF">PH7735_02663</name>
</gene>
<evidence type="ECO:0000313" key="9">
    <source>
        <dbReference type="Proteomes" id="UP000051870"/>
    </source>
</evidence>
<evidence type="ECO:0000256" key="4">
    <source>
        <dbReference type="PIRSR" id="PIRSR602081-1"/>
    </source>
</evidence>
<feature type="domain" description="Photolyase/cryptochrome alpha/beta" evidence="7">
    <location>
        <begin position="4"/>
        <end position="134"/>
    </location>
</feature>
<keyword evidence="5" id="KW-0157">Chromophore</keyword>
<dbReference type="SUPFAM" id="SSF48173">
    <property type="entry name" value="Cryptochrome/photolyase FAD-binding domain"/>
    <property type="match status" value="1"/>
</dbReference>
<keyword evidence="9" id="KW-1185">Reference proteome</keyword>
<dbReference type="Proteomes" id="UP000051870">
    <property type="component" value="Unassembled WGS sequence"/>
</dbReference>
<dbReference type="Gene3D" id="1.25.40.80">
    <property type="match status" value="1"/>
</dbReference>
<dbReference type="GO" id="GO:0003677">
    <property type="term" value="F:DNA binding"/>
    <property type="evidence" value="ECO:0007669"/>
    <property type="project" value="TreeGrafter"/>
</dbReference>
<feature type="region of interest" description="Disordered" evidence="6">
    <location>
        <begin position="487"/>
        <end position="510"/>
    </location>
</feature>
<evidence type="ECO:0000256" key="1">
    <source>
        <dbReference type="ARBA" id="ARBA00001932"/>
    </source>
</evidence>
<proteinExistence type="inferred from homology"/>
<dbReference type="SUPFAM" id="SSF52425">
    <property type="entry name" value="Cryptochrome/photolyase, N-terminal domain"/>
    <property type="match status" value="1"/>
</dbReference>
<sequence>MSQPPCIVWFKRDLRVRDHAPLLAASHLDRTVIPLYIVEPEYWQQPFASRRHWHFIHDCLVDLNKRLTDLGQPLIIKVGDAVEVIDSLQRTHGITDIFAHEETGNEWTYARDLSVSRLCADRKITLHEFPSNGVVRRLRSRDDWSRIRNTRMAEDLLPKVKGLISAPINTDALPEKECPLFGAPLVGRVQKGGREAAVEDLRSFLMLRSQRYLSHISAPGASEINCSRLSAHLAWGSLSVREVVQSLAKRRAQLSPLEKKNFGRNLSAFGSRLAWRCHFVQKIEDQPEIETKCMHPAFEGLRENEHNEAYFEAWATGQTGYPFIDACMRNLVSEGWITFRMRAMLVSFASYQLWLDWRMTGHHLAKIFTDYEPGIHYSQLQMQSGVTGINAMRVYNPVKQSKEHDPSGAFIRKWVPELKAVPSEFIHTPWTWERTLIENLDFKVGRDYPERIVDHEVAARVAKKRISEVRNGRNFRASANAVYQKLGSRNRSSMQGARKKNDDTRQLSLF</sequence>
<dbReference type="Pfam" id="PF00875">
    <property type="entry name" value="DNA_photolyase"/>
    <property type="match status" value="1"/>
</dbReference>
<keyword evidence="2 4" id="KW-0285">Flavoprotein</keyword>
<evidence type="ECO:0000256" key="3">
    <source>
        <dbReference type="ARBA" id="ARBA00022827"/>
    </source>
</evidence>
<dbReference type="EMBL" id="CYTW01000002">
    <property type="protein sequence ID" value="CUK02859.1"/>
    <property type="molecule type" value="Genomic_DNA"/>
</dbReference>
<feature type="binding site" evidence="4">
    <location>
        <position position="212"/>
    </location>
    <ligand>
        <name>FAD</name>
        <dbReference type="ChEBI" id="CHEBI:57692"/>
    </ligand>
</feature>
<dbReference type="InterPro" id="IPR006050">
    <property type="entry name" value="DNA_photolyase_N"/>
</dbReference>
<organism evidence="8 9">
    <name type="scientific">Shimia thalassica</name>
    <dbReference type="NCBI Taxonomy" id="1715693"/>
    <lineage>
        <taxon>Bacteria</taxon>
        <taxon>Pseudomonadati</taxon>
        <taxon>Pseudomonadota</taxon>
        <taxon>Alphaproteobacteria</taxon>
        <taxon>Rhodobacterales</taxon>
        <taxon>Roseobacteraceae</taxon>
    </lineage>
</organism>
<dbReference type="GO" id="GO:0003904">
    <property type="term" value="F:deoxyribodipyrimidine photo-lyase activity"/>
    <property type="evidence" value="ECO:0007669"/>
    <property type="project" value="TreeGrafter"/>
</dbReference>
<dbReference type="InterPro" id="IPR036134">
    <property type="entry name" value="Crypto/Photolyase_FAD-like_sf"/>
</dbReference>
<feature type="compositionally biased region" description="Basic and acidic residues" evidence="6">
    <location>
        <begin position="499"/>
        <end position="510"/>
    </location>
</feature>
<dbReference type="InterPro" id="IPR014729">
    <property type="entry name" value="Rossmann-like_a/b/a_fold"/>
</dbReference>
<dbReference type="InterPro" id="IPR005101">
    <property type="entry name" value="Cryptochr/Photolyase_FAD-bd"/>
</dbReference>
<dbReference type="PROSITE" id="PS51645">
    <property type="entry name" value="PHR_CRY_ALPHA_BETA"/>
    <property type="match status" value="1"/>
</dbReference>
<dbReference type="PRINTS" id="PR00147">
    <property type="entry name" value="DNAPHOTLYASE"/>
</dbReference>
<reference evidence="9" key="1">
    <citation type="submission" date="2015-09" db="EMBL/GenBank/DDBJ databases">
        <authorList>
            <person name="Rodrigo-Torres Lidia"/>
            <person name="Arahal R.David."/>
        </authorList>
    </citation>
    <scope>NUCLEOTIDE SEQUENCE [LARGE SCALE GENOMIC DNA]</scope>
    <source>
        <strain evidence="9">CECT 7735</strain>
    </source>
</reference>
<feature type="binding site" evidence="4">
    <location>
        <position position="269"/>
    </location>
    <ligand>
        <name>FAD</name>
        <dbReference type="ChEBI" id="CHEBI:57692"/>
    </ligand>
</feature>
<dbReference type="AlphaFoldDB" id="A0A0P1IB45"/>
<comment type="cofactor">
    <cofactor evidence="4">
        <name>FAD</name>
        <dbReference type="ChEBI" id="CHEBI:57692"/>
    </cofactor>
    <text evidence="4">Binds 1 FAD per subunit.</text>
</comment>
<comment type="similarity">
    <text evidence="5">Belongs to the DNA photolyase family.</text>
</comment>
<evidence type="ECO:0000256" key="2">
    <source>
        <dbReference type="ARBA" id="ARBA00022630"/>
    </source>
</evidence>
<protein>
    <submittedName>
        <fullName evidence="8">Cryptochrome-like protein cry2</fullName>
    </submittedName>
</protein>
<name>A0A0P1IB45_9RHOB</name>
<accession>A0A0P1IB45</accession>
<dbReference type="GO" id="GO:0071949">
    <property type="term" value="F:FAD binding"/>
    <property type="evidence" value="ECO:0007669"/>
    <property type="project" value="TreeGrafter"/>
</dbReference>
<keyword evidence="3 4" id="KW-0274">FAD</keyword>
<dbReference type="STRING" id="1715693.PH7735_02663"/>
<dbReference type="PANTHER" id="PTHR11455:SF9">
    <property type="entry name" value="CRYPTOCHROME CIRCADIAN CLOCK 5 ISOFORM X1"/>
    <property type="match status" value="1"/>
</dbReference>
<dbReference type="InterPro" id="IPR002081">
    <property type="entry name" value="Cryptochrome/DNA_photolyase_1"/>
</dbReference>
<dbReference type="PANTHER" id="PTHR11455">
    <property type="entry name" value="CRYPTOCHROME"/>
    <property type="match status" value="1"/>
</dbReference>
<evidence type="ECO:0000256" key="6">
    <source>
        <dbReference type="SAM" id="MobiDB-lite"/>
    </source>
</evidence>
<evidence type="ECO:0000313" key="8">
    <source>
        <dbReference type="EMBL" id="CUK02859.1"/>
    </source>
</evidence>
<dbReference type="Gene3D" id="1.10.579.10">
    <property type="entry name" value="DNA Cyclobutane Dipyrimidine Photolyase, subunit A, domain 3"/>
    <property type="match status" value="1"/>
</dbReference>
<dbReference type="Pfam" id="PF03441">
    <property type="entry name" value="FAD_binding_7"/>
    <property type="match status" value="1"/>
</dbReference>
<evidence type="ECO:0000259" key="7">
    <source>
        <dbReference type="PROSITE" id="PS51645"/>
    </source>
</evidence>
<dbReference type="Gene3D" id="3.40.50.620">
    <property type="entry name" value="HUPs"/>
    <property type="match status" value="1"/>
</dbReference>